<dbReference type="EMBL" id="CP002801">
    <property type="protein sequence ID" value="AEH07765.1"/>
    <property type="molecule type" value="Genomic_DNA"/>
</dbReference>
<gene>
    <name evidence="3" type="ordered locus">FsymDg_0193</name>
</gene>
<sequence length="610" mass="63726">MGWDVLGLDADPAPGDPFAVWDLERRLLEFAADVECARGQVVTLTADGAARSWLGRAGDAYRDEHGELPGQLRTLEMSHRMVGDALNAYRPVLETAQAQADAALARGRDAHARRDQARALAALARSTLISASPVLAIPAPVSDPVIPGVSGAVAPSLLTGPVEVPPPDPARVARAIRDRDVAVAHLEQARKSFQDAQADLDMACRLASSARQMREDAATICAAAIRAASRAGIRNRPRHFWEALTERAGRFWNAAVRVAKITVAVLGVVALVIGGPAAWVVLAAALVVLADTLARYGAGRASLGDVGLALLDCVPGSRGLVTLGGLARGVRGAGQVLRGGRLLTRSTPAASGTRLTSLAAEIRGSGARTSRSARKFPARNPSAGEGTADAGSVLPTVDGAVTGRAGAVGWAGDGGLTLTAEQNAAVDRFLAQAAGAEPDIRVPLSLLVARQPDAELVGLDQALKFADSLKRKAAVTLLNAPNVSIGEALARIRDSIRYTVRLPADTYSGAVRDIVTSLRSHGFEQIDFKNGWGGDGYQGINSTWRDPGSGRAFELQLHTADSFDAKTITHALYEQARLPGTSAARRSELDAEQNAVFARVPVPAGAVDLT</sequence>
<keyword evidence="2" id="KW-0812">Transmembrane</keyword>
<dbReference type="KEGG" id="fsy:FsymDg_0193"/>
<dbReference type="eggNOG" id="COG3266">
    <property type="taxonomic scope" value="Bacteria"/>
</dbReference>
<evidence type="ECO:0000313" key="4">
    <source>
        <dbReference type="Proteomes" id="UP000001549"/>
    </source>
</evidence>
<evidence type="ECO:0000256" key="1">
    <source>
        <dbReference type="SAM" id="MobiDB-lite"/>
    </source>
</evidence>
<dbReference type="eggNOG" id="COG1475">
    <property type="taxonomic scope" value="Bacteria"/>
</dbReference>
<keyword evidence="2" id="KW-1133">Transmembrane helix</keyword>
<dbReference type="STRING" id="656024.FsymDg_0193"/>
<name>F8B2P5_9ACTN</name>
<reference evidence="3 4" key="1">
    <citation type="submission" date="2011-05" db="EMBL/GenBank/DDBJ databases">
        <title>Complete sequence of chromosome of Frankia symbiont of Datisca glomerata.</title>
        <authorList>
            <consortium name="US DOE Joint Genome Institute"/>
            <person name="Lucas S."/>
            <person name="Han J."/>
            <person name="Lapidus A."/>
            <person name="Cheng J.-F."/>
            <person name="Goodwin L."/>
            <person name="Pitluck S."/>
            <person name="Peters L."/>
            <person name="Mikhailova N."/>
            <person name="Chertkov O."/>
            <person name="Teshima H."/>
            <person name="Han C."/>
            <person name="Tapia R."/>
            <person name="Land M."/>
            <person name="Hauser L."/>
            <person name="Kyrpides N."/>
            <person name="Ivanova N."/>
            <person name="Pagani I."/>
            <person name="Berry A."/>
            <person name="Pawlowski K."/>
            <person name="Persson T."/>
            <person name="Vanden Heuvel B."/>
            <person name="Benson D."/>
            <person name="Woyke T."/>
        </authorList>
    </citation>
    <scope>NUCLEOTIDE SEQUENCE [LARGE SCALE GENOMIC DNA]</scope>
    <source>
        <strain evidence="4">4085684</strain>
    </source>
</reference>
<dbReference type="AlphaFoldDB" id="F8B2P5"/>
<protein>
    <submittedName>
        <fullName evidence="3">Uncharacterized protein</fullName>
    </submittedName>
</protein>
<keyword evidence="2" id="KW-0472">Membrane</keyword>
<feature type="region of interest" description="Disordered" evidence="1">
    <location>
        <begin position="363"/>
        <end position="391"/>
    </location>
</feature>
<proteinExistence type="predicted"/>
<keyword evidence="4" id="KW-1185">Reference proteome</keyword>
<evidence type="ECO:0000313" key="3">
    <source>
        <dbReference type="EMBL" id="AEH07765.1"/>
    </source>
</evidence>
<feature type="transmembrane region" description="Helical" evidence="2">
    <location>
        <begin position="263"/>
        <end position="290"/>
    </location>
</feature>
<accession>F8B2P5</accession>
<dbReference type="Proteomes" id="UP000001549">
    <property type="component" value="Chromosome"/>
</dbReference>
<organism evidence="3 4">
    <name type="scientific">Candidatus Protofrankia datiscae</name>
    <dbReference type="NCBI Taxonomy" id="2716812"/>
    <lineage>
        <taxon>Bacteria</taxon>
        <taxon>Bacillati</taxon>
        <taxon>Actinomycetota</taxon>
        <taxon>Actinomycetes</taxon>
        <taxon>Frankiales</taxon>
        <taxon>Frankiaceae</taxon>
        <taxon>Protofrankia</taxon>
    </lineage>
</organism>
<evidence type="ECO:0000256" key="2">
    <source>
        <dbReference type="SAM" id="Phobius"/>
    </source>
</evidence>
<dbReference type="RefSeq" id="WP_013871761.1">
    <property type="nucleotide sequence ID" value="NZ_CAAAGZ010000015.1"/>
</dbReference>
<dbReference type="HOGENOM" id="CLU_447424_0_0_11"/>